<evidence type="ECO:0000256" key="6">
    <source>
        <dbReference type="ARBA" id="ARBA00022490"/>
    </source>
</evidence>
<dbReference type="Pfam" id="PF04564">
    <property type="entry name" value="U-box"/>
    <property type="match status" value="1"/>
</dbReference>
<evidence type="ECO:0000256" key="2">
    <source>
        <dbReference type="ARBA" id="ARBA00004123"/>
    </source>
</evidence>
<dbReference type="InterPro" id="IPR019474">
    <property type="entry name" value="Ub_conjug_fac_E4_core"/>
</dbReference>
<dbReference type="OrthoDB" id="20295at2759"/>
<keyword evidence="9" id="KW-0697">Rotamase</keyword>
<dbReference type="SMART" id="SM00504">
    <property type="entry name" value="Ubox"/>
    <property type="match status" value="1"/>
</dbReference>
<evidence type="ECO:0000256" key="3">
    <source>
        <dbReference type="ARBA" id="ARBA00004496"/>
    </source>
</evidence>
<comment type="caution">
    <text evidence="14">The sequence shown here is derived from an EMBL/GenBank/DDBJ whole genome shotgun (WGS) entry which is preliminary data.</text>
</comment>
<organism evidence="14 15">
    <name type="scientific">Massariosphaeria phaeospora</name>
    <dbReference type="NCBI Taxonomy" id="100035"/>
    <lineage>
        <taxon>Eukaryota</taxon>
        <taxon>Fungi</taxon>
        <taxon>Dikarya</taxon>
        <taxon>Ascomycota</taxon>
        <taxon>Pezizomycotina</taxon>
        <taxon>Dothideomycetes</taxon>
        <taxon>Pleosporomycetidae</taxon>
        <taxon>Pleosporales</taxon>
        <taxon>Pleosporales incertae sedis</taxon>
        <taxon>Massariosphaeria</taxon>
    </lineage>
</organism>
<evidence type="ECO:0000259" key="13">
    <source>
        <dbReference type="PROSITE" id="PS51698"/>
    </source>
</evidence>
<comment type="pathway">
    <text evidence="4">Protein modification; protein ubiquitination.</text>
</comment>
<dbReference type="InterPro" id="IPR045132">
    <property type="entry name" value="UBE4"/>
</dbReference>
<feature type="coiled-coil region" evidence="11">
    <location>
        <begin position="817"/>
        <end position="844"/>
    </location>
</feature>
<dbReference type="GO" id="GO:0005737">
    <property type="term" value="C:cytoplasm"/>
    <property type="evidence" value="ECO:0007669"/>
    <property type="project" value="UniProtKB-SubCell"/>
</dbReference>
<feature type="compositionally biased region" description="Low complexity" evidence="12">
    <location>
        <begin position="31"/>
        <end position="40"/>
    </location>
</feature>
<dbReference type="AlphaFoldDB" id="A0A7C8IB08"/>
<comment type="catalytic activity">
    <reaction evidence="1">
        <text>S-ubiquitinyl-[E2 ubiquitin-conjugating enzyme]-L-cysteine + [acceptor protein]-L-lysine = [E2 ubiquitin-conjugating enzyme]-L-cysteine + N(6)-ubiquitinyl-[acceptor protein]-L-lysine.</text>
        <dbReference type="EC" id="2.3.2.27"/>
    </reaction>
</comment>
<feature type="region of interest" description="Disordered" evidence="12">
    <location>
        <begin position="1"/>
        <end position="121"/>
    </location>
</feature>
<feature type="compositionally biased region" description="Polar residues" evidence="12">
    <location>
        <begin position="41"/>
        <end position="76"/>
    </location>
</feature>
<sequence>MADQPPEQDTIMADADKIRAKRLAKLGGGSSSDSGSRSSSATPAKPSQSSTPQPPENQQSPSAAQQTPDTSNQNPFSRLGMSAESKPAPRISIKPKAPVAADGNAARQAAAKSQDASPEAWEDRTISGVYRITLDPNKTRDIHGHKLFFVAGVRSDLEDSGRPLAFTADVLDSAILESASSKSDGKPLQYLLSCWKRISRLFRAMHNKSDPKYHVLKEIRRLCFSYCIFAATLPDMFDEETTDDNSLAEHLLADPDSDHGICPDFLNEAVSRFDEDESVKEALVGAVEQISKQLAKLTMNDDYRPYILAIRNFVRYQPLLVAMAQSPLFLPQDVEPQHLENSTLLGPFFRLSPMQGEVALNYFSNRTSGDKGYITNSQRALRMALQNHQDELFDIANCFIKTKDSREKILNWFAMTVNKNHKRRAIQSDPKTVSSDAFMVNITVVLDRLCEPFMDATFSKVDRIDIDYLRRSPRVDIDDETKINADQNASDEFYAVKANGTTNFITEIFFLTVAAHHYGTEAANTKMSSLQKDIKWLEKQLAKMEPERHKYASNPMQLKLFDDHVTKIKSQIDRGHCTIYATQGVLLDETAQARSMQFMRYVIVWLLRLVSPGINFPQSPLKLPLQHEPAAFKCLPEYFLEDIVDNFKFITRYMPHIITSTQCEELMMICIVFLRSSEYIKNPYLKSGLITILFHGVWEIPGRSKGVLGDVLFAHKFATTHLLHALMKFYIECESTGAHTQFYDKFNIRYEIFQVIKCVWPNTVYRDNLATEARVNLDFFVQFVNLLLNDVTFVLDESFTAFTQIHELQKLLKNPPVDLDENARQENEEKLAAAQSKAKSYMQLTNETVAMLKLFTEALGDSFTKKEVVTRLAHMLDYNLDALVGPRKANLKVDNGEEYGWNPRHMLSEIADVYLNLKDKTSFVDAVATDGRSYRPEHFTTAMNIMQRFALKAPDQLQDWERLSEHIKTAKEAAELEEADLGEIPDEYLDPLLATLMDDPVILPKSKQVLDRSTIRSHLLSDPHDPFNREALSIEQVIDNTELREEIQAWKSQKLAEKLAERAAARESGEAMDTS</sequence>
<dbReference type="UniPathway" id="UPA00143"/>
<dbReference type="GO" id="GO:0005634">
    <property type="term" value="C:nucleus"/>
    <property type="evidence" value="ECO:0007669"/>
    <property type="project" value="UniProtKB-SubCell"/>
</dbReference>
<gene>
    <name evidence="14" type="ORF">BDV95DRAFT_390936</name>
</gene>
<reference evidence="14 15" key="1">
    <citation type="submission" date="2020-01" db="EMBL/GenBank/DDBJ databases">
        <authorList>
            <consortium name="DOE Joint Genome Institute"/>
            <person name="Haridas S."/>
            <person name="Albert R."/>
            <person name="Binder M."/>
            <person name="Bloem J."/>
            <person name="Labutti K."/>
            <person name="Salamov A."/>
            <person name="Andreopoulos B."/>
            <person name="Baker S.E."/>
            <person name="Barry K."/>
            <person name="Bills G."/>
            <person name="Bluhm B.H."/>
            <person name="Cannon C."/>
            <person name="Castanera R."/>
            <person name="Culley D.E."/>
            <person name="Daum C."/>
            <person name="Ezra D."/>
            <person name="Gonzalez J.B."/>
            <person name="Henrissat B."/>
            <person name="Kuo A."/>
            <person name="Liang C."/>
            <person name="Lipzen A."/>
            <person name="Lutzoni F."/>
            <person name="Magnuson J."/>
            <person name="Mondo S."/>
            <person name="Nolan M."/>
            <person name="Ohm R."/>
            <person name="Pangilinan J."/>
            <person name="Park H.-J.H."/>
            <person name="Ramirez L."/>
            <person name="Alfaro M."/>
            <person name="Sun H."/>
            <person name="Tritt A."/>
            <person name="Yoshinaga Y."/>
            <person name="Zwiers L.-H.L."/>
            <person name="Turgeon B.G."/>
            <person name="Goodwin S.B."/>
            <person name="Spatafora J.W."/>
            <person name="Crous P.W."/>
            <person name="Grigoriev I.V."/>
        </authorList>
    </citation>
    <scope>NUCLEOTIDE SEQUENCE [LARGE SCALE GENOMIC DNA]</scope>
    <source>
        <strain evidence="14 15">CBS 611.86</strain>
    </source>
</reference>
<keyword evidence="11" id="KW-0175">Coiled coil</keyword>
<comment type="similarity">
    <text evidence="5">Belongs to the ubiquitin conjugation factor E4 family.</text>
</comment>
<keyword evidence="7" id="KW-0808">Transferase</keyword>
<evidence type="ECO:0000256" key="4">
    <source>
        <dbReference type="ARBA" id="ARBA00004906"/>
    </source>
</evidence>
<dbReference type="GO" id="GO:0000151">
    <property type="term" value="C:ubiquitin ligase complex"/>
    <property type="evidence" value="ECO:0007669"/>
    <property type="project" value="InterPro"/>
</dbReference>
<dbReference type="InterPro" id="IPR013083">
    <property type="entry name" value="Znf_RING/FYVE/PHD"/>
</dbReference>
<feature type="compositionally biased region" description="Low complexity" evidence="12">
    <location>
        <begin position="100"/>
        <end position="117"/>
    </location>
</feature>
<keyword evidence="10" id="KW-0539">Nucleus</keyword>
<evidence type="ECO:0000256" key="5">
    <source>
        <dbReference type="ARBA" id="ARBA00007434"/>
    </source>
</evidence>
<evidence type="ECO:0000256" key="12">
    <source>
        <dbReference type="SAM" id="MobiDB-lite"/>
    </source>
</evidence>
<proteinExistence type="inferred from homology"/>
<dbReference type="PANTHER" id="PTHR13931:SF2">
    <property type="entry name" value="UBIQUITIN CONJUGATION FACTOR E4 B"/>
    <property type="match status" value="1"/>
</dbReference>
<evidence type="ECO:0000256" key="10">
    <source>
        <dbReference type="ARBA" id="ARBA00023242"/>
    </source>
</evidence>
<keyword evidence="9" id="KW-0413">Isomerase</keyword>
<keyword evidence="6" id="KW-0963">Cytoplasm</keyword>
<evidence type="ECO:0000313" key="15">
    <source>
        <dbReference type="Proteomes" id="UP000481861"/>
    </source>
</evidence>
<evidence type="ECO:0000256" key="9">
    <source>
        <dbReference type="ARBA" id="ARBA00023110"/>
    </source>
</evidence>
<dbReference type="PROSITE" id="PS51698">
    <property type="entry name" value="U_BOX"/>
    <property type="match status" value="1"/>
</dbReference>
<dbReference type="InterPro" id="IPR003613">
    <property type="entry name" value="Ubox_domain"/>
</dbReference>
<dbReference type="GO" id="GO:0006511">
    <property type="term" value="P:ubiquitin-dependent protein catabolic process"/>
    <property type="evidence" value="ECO:0007669"/>
    <property type="project" value="InterPro"/>
</dbReference>
<feature type="domain" description="U-box" evidence="13">
    <location>
        <begin position="983"/>
        <end position="1057"/>
    </location>
</feature>
<dbReference type="FunFam" id="3.30.40.10:FF:000055">
    <property type="entry name" value="Ubiquitin conjugation factor e4 a"/>
    <property type="match status" value="1"/>
</dbReference>
<comment type="subcellular location">
    <subcellularLocation>
        <location evidence="3">Cytoplasm</location>
    </subcellularLocation>
    <subcellularLocation>
        <location evidence="2">Nucleus</location>
    </subcellularLocation>
</comment>
<dbReference type="SUPFAM" id="SSF57850">
    <property type="entry name" value="RING/U-box"/>
    <property type="match status" value="1"/>
</dbReference>
<evidence type="ECO:0000256" key="7">
    <source>
        <dbReference type="ARBA" id="ARBA00022679"/>
    </source>
</evidence>
<dbReference type="GO" id="GO:0034450">
    <property type="term" value="F:ubiquitin-ubiquitin ligase activity"/>
    <property type="evidence" value="ECO:0007669"/>
    <property type="project" value="InterPro"/>
</dbReference>
<dbReference type="EMBL" id="JAADJZ010000009">
    <property type="protein sequence ID" value="KAF2872611.1"/>
    <property type="molecule type" value="Genomic_DNA"/>
</dbReference>
<dbReference type="Gene3D" id="3.30.40.10">
    <property type="entry name" value="Zinc/RING finger domain, C3HC4 (zinc finger)"/>
    <property type="match status" value="1"/>
</dbReference>
<keyword evidence="15" id="KW-1185">Reference proteome</keyword>
<accession>A0A7C8IB08</accession>
<evidence type="ECO:0000256" key="8">
    <source>
        <dbReference type="ARBA" id="ARBA00022786"/>
    </source>
</evidence>
<name>A0A7C8IB08_9PLEO</name>
<evidence type="ECO:0000256" key="11">
    <source>
        <dbReference type="SAM" id="Coils"/>
    </source>
</evidence>
<keyword evidence="8" id="KW-0833">Ubl conjugation pathway</keyword>
<dbReference type="GO" id="GO:0003755">
    <property type="term" value="F:peptidyl-prolyl cis-trans isomerase activity"/>
    <property type="evidence" value="ECO:0007669"/>
    <property type="project" value="UniProtKB-KW"/>
</dbReference>
<dbReference type="Pfam" id="PF10408">
    <property type="entry name" value="Ufd2P_core"/>
    <property type="match status" value="1"/>
</dbReference>
<protein>
    <submittedName>
        <fullName evidence="14">Ubiquitin conjugation factor E4</fullName>
    </submittedName>
</protein>
<evidence type="ECO:0000313" key="14">
    <source>
        <dbReference type="EMBL" id="KAF2872611.1"/>
    </source>
</evidence>
<dbReference type="PANTHER" id="PTHR13931">
    <property type="entry name" value="UBIQUITINATION FACTOR E4"/>
    <property type="match status" value="1"/>
</dbReference>
<dbReference type="GO" id="GO:0036503">
    <property type="term" value="P:ERAD pathway"/>
    <property type="evidence" value="ECO:0007669"/>
    <property type="project" value="InterPro"/>
</dbReference>
<dbReference type="GO" id="GO:0000209">
    <property type="term" value="P:protein polyubiquitination"/>
    <property type="evidence" value="ECO:0007669"/>
    <property type="project" value="TreeGrafter"/>
</dbReference>
<evidence type="ECO:0000256" key="1">
    <source>
        <dbReference type="ARBA" id="ARBA00000900"/>
    </source>
</evidence>
<dbReference type="Proteomes" id="UP000481861">
    <property type="component" value="Unassembled WGS sequence"/>
</dbReference>